<evidence type="ECO:0000313" key="2">
    <source>
        <dbReference type="EMBL" id="EPS99380.1"/>
    </source>
</evidence>
<feature type="region of interest" description="Disordered" evidence="1">
    <location>
        <begin position="1"/>
        <end position="37"/>
    </location>
</feature>
<dbReference type="EMBL" id="KE504157">
    <property type="protein sequence ID" value="EPS99380.1"/>
    <property type="molecule type" value="Genomic_DNA"/>
</dbReference>
<accession>S8FCU7</accession>
<proteinExistence type="predicted"/>
<evidence type="ECO:0000313" key="3">
    <source>
        <dbReference type="Proteomes" id="UP000015241"/>
    </source>
</evidence>
<dbReference type="OrthoDB" id="3224257at2759"/>
<evidence type="ECO:0000256" key="1">
    <source>
        <dbReference type="SAM" id="MobiDB-lite"/>
    </source>
</evidence>
<organism evidence="2 3">
    <name type="scientific">Fomitopsis schrenkii</name>
    <name type="common">Brown rot fungus</name>
    <dbReference type="NCBI Taxonomy" id="2126942"/>
    <lineage>
        <taxon>Eukaryota</taxon>
        <taxon>Fungi</taxon>
        <taxon>Dikarya</taxon>
        <taxon>Basidiomycota</taxon>
        <taxon>Agaricomycotina</taxon>
        <taxon>Agaricomycetes</taxon>
        <taxon>Polyporales</taxon>
        <taxon>Fomitopsis</taxon>
    </lineage>
</organism>
<gene>
    <name evidence="2" type="ORF">FOMPIDRAFT_1042096</name>
</gene>
<protein>
    <submittedName>
        <fullName evidence="2">Uncharacterized protein</fullName>
    </submittedName>
</protein>
<dbReference type="HOGENOM" id="CLU_581454_0_0_1"/>
<feature type="region of interest" description="Disordered" evidence="1">
    <location>
        <begin position="136"/>
        <end position="162"/>
    </location>
</feature>
<feature type="region of interest" description="Disordered" evidence="1">
    <location>
        <begin position="266"/>
        <end position="289"/>
    </location>
</feature>
<dbReference type="InParanoid" id="S8FCU7"/>
<sequence>MTPPPIQSCNALSHDAVSDDEDMDESEEDSESETLQSRTSLTCWTPLGEGVNVVVPDRCVKHVVFDAAAYLSDPGAHGLDCLIYNSASCRTYSPCSKMYAYMILLAQNVHSTKHRKQRTFMFFSSIVSGVWRLASPTRSTFPTSPSPTRSEFSTSPCPAQSTFGAAKSTAWTTALEFLPRARKTPLSGARENRAVSPDLDAVGAALSVTIPGRKPERSASELSRKTLVPLEAEAEVDGREVSVEVGEVMYEDEEEREMDEWEESVSTEASSCTEDSESVHTPVGSEEGVPFALPIQGRSRGDSLVDAHPQVADVPRSPTLPSSQATYAALSAQRVHLLKLLRSMNTHRAAAAQDARSGRAVLEVKSRRRAEERLCGLATPVRSSPLARCEPTAAAWGELVDGELELCTGESDLKELFPVEEVEEVEEVGDLQAISLASVPRSESDEDALDMQLIQARVVEVYLRLCNTPA</sequence>
<dbReference type="AlphaFoldDB" id="S8FCU7"/>
<feature type="compositionally biased region" description="Low complexity" evidence="1">
    <location>
        <begin position="136"/>
        <end position="156"/>
    </location>
</feature>
<feature type="compositionally biased region" description="Acidic residues" evidence="1">
    <location>
        <begin position="18"/>
        <end position="32"/>
    </location>
</feature>
<reference evidence="2 3" key="1">
    <citation type="journal article" date="2012" name="Science">
        <title>The Paleozoic origin of enzymatic lignin decomposition reconstructed from 31 fungal genomes.</title>
        <authorList>
            <person name="Floudas D."/>
            <person name="Binder M."/>
            <person name="Riley R."/>
            <person name="Barry K."/>
            <person name="Blanchette R.A."/>
            <person name="Henrissat B."/>
            <person name="Martinez A.T."/>
            <person name="Otillar R."/>
            <person name="Spatafora J.W."/>
            <person name="Yadav J.S."/>
            <person name="Aerts A."/>
            <person name="Benoit I."/>
            <person name="Boyd A."/>
            <person name="Carlson A."/>
            <person name="Copeland A."/>
            <person name="Coutinho P.M."/>
            <person name="de Vries R.P."/>
            <person name="Ferreira P."/>
            <person name="Findley K."/>
            <person name="Foster B."/>
            <person name="Gaskell J."/>
            <person name="Glotzer D."/>
            <person name="Gorecki P."/>
            <person name="Heitman J."/>
            <person name="Hesse C."/>
            <person name="Hori C."/>
            <person name="Igarashi K."/>
            <person name="Jurgens J.A."/>
            <person name="Kallen N."/>
            <person name="Kersten P."/>
            <person name="Kohler A."/>
            <person name="Kuees U."/>
            <person name="Kumar T.K.A."/>
            <person name="Kuo A."/>
            <person name="LaButti K."/>
            <person name="Larrondo L.F."/>
            <person name="Lindquist E."/>
            <person name="Ling A."/>
            <person name="Lombard V."/>
            <person name="Lucas S."/>
            <person name="Lundell T."/>
            <person name="Martin R."/>
            <person name="McLaughlin D.J."/>
            <person name="Morgenstern I."/>
            <person name="Morin E."/>
            <person name="Murat C."/>
            <person name="Nagy L.G."/>
            <person name="Nolan M."/>
            <person name="Ohm R.A."/>
            <person name="Patyshakuliyeva A."/>
            <person name="Rokas A."/>
            <person name="Ruiz-Duenas F.J."/>
            <person name="Sabat G."/>
            <person name="Salamov A."/>
            <person name="Samejima M."/>
            <person name="Schmutz J."/>
            <person name="Slot J.C."/>
            <person name="St John F."/>
            <person name="Stenlid J."/>
            <person name="Sun H."/>
            <person name="Sun S."/>
            <person name="Syed K."/>
            <person name="Tsang A."/>
            <person name="Wiebenga A."/>
            <person name="Young D."/>
            <person name="Pisabarro A."/>
            <person name="Eastwood D.C."/>
            <person name="Martin F."/>
            <person name="Cullen D."/>
            <person name="Grigoriev I.V."/>
            <person name="Hibbett D.S."/>
        </authorList>
    </citation>
    <scope>NUCLEOTIDE SEQUENCE</scope>
    <source>
        <strain evidence="3">FP-58527</strain>
    </source>
</reference>
<name>S8FCU7_FOMSC</name>
<dbReference type="Proteomes" id="UP000015241">
    <property type="component" value="Unassembled WGS sequence"/>
</dbReference>
<keyword evidence="3" id="KW-1185">Reference proteome</keyword>